<comment type="caution">
    <text evidence="5">The sequence shown here is derived from an EMBL/GenBank/DDBJ whole genome shotgun (WGS) entry which is preliminary data.</text>
</comment>
<name>A0AAV2HX25_LYMST</name>
<accession>A0AAV2HX25</accession>
<dbReference type="Gene3D" id="2.10.50.10">
    <property type="entry name" value="Tumor Necrosis Factor Receptor, subunit A, domain 2"/>
    <property type="match status" value="1"/>
</dbReference>
<keyword evidence="6" id="KW-1185">Reference proteome</keyword>
<feature type="chain" id="PRO_5043909528" description="TNFR-Cys domain-containing protein" evidence="3">
    <location>
        <begin position="20"/>
        <end position="215"/>
    </location>
</feature>
<feature type="region of interest" description="Disordered" evidence="2">
    <location>
        <begin position="34"/>
        <end position="55"/>
    </location>
</feature>
<evidence type="ECO:0000313" key="5">
    <source>
        <dbReference type="EMBL" id="CAL1537251.1"/>
    </source>
</evidence>
<gene>
    <name evidence="5" type="ORF">GSLYS_00011164001</name>
</gene>
<organism evidence="5 6">
    <name type="scientific">Lymnaea stagnalis</name>
    <name type="common">Great pond snail</name>
    <name type="synonym">Helix stagnalis</name>
    <dbReference type="NCBI Taxonomy" id="6523"/>
    <lineage>
        <taxon>Eukaryota</taxon>
        <taxon>Metazoa</taxon>
        <taxon>Spiralia</taxon>
        <taxon>Lophotrochozoa</taxon>
        <taxon>Mollusca</taxon>
        <taxon>Gastropoda</taxon>
        <taxon>Heterobranchia</taxon>
        <taxon>Euthyneura</taxon>
        <taxon>Panpulmonata</taxon>
        <taxon>Hygrophila</taxon>
        <taxon>Lymnaeoidea</taxon>
        <taxon>Lymnaeidae</taxon>
        <taxon>Lymnaea</taxon>
    </lineage>
</organism>
<keyword evidence="3" id="KW-0732">Signal</keyword>
<evidence type="ECO:0000256" key="2">
    <source>
        <dbReference type="SAM" id="MobiDB-lite"/>
    </source>
</evidence>
<dbReference type="Proteomes" id="UP001497497">
    <property type="component" value="Unassembled WGS sequence"/>
</dbReference>
<evidence type="ECO:0000259" key="4">
    <source>
        <dbReference type="PROSITE" id="PS50050"/>
    </source>
</evidence>
<comment type="caution">
    <text evidence="1">Lacks conserved residue(s) required for the propagation of feature annotation.</text>
</comment>
<dbReference type="PROSITE" id="PS50050">
    <property type="entry name" value="TNFR_NGFR_2"/>
    <property type="match status" value="1"/>
</dbReference>
<dbReference type="InterPro" id="IPR001368">
    <property type="entry name" value="TNFR/NGFR_Cys_rich_reg"/>
</dbReference>
<dbReference type="Pfam" id="PF00020">
    <property type="entry name" value="TNFR_c6"/>
    <property type="match status" value="1"/>
</dbReference>
<evidence type="ECO:0000256" key="1">
    <source>
        <dbReference type="PROSITE-ProRule" id="PRU00206"/>
    </source>
</evidence>
<feature type="signal peptide" evidence="3">
    <location>
        <begin position="1"/>
        <end position="19"/>
    </location>
</feature>
<feature type="domain" description="TNFR-Cys" evidence="4">
    <location>
        <begin position="114"/>
        <end position="161"/>
    </location>
</feature>
<dbReference type="EMBL" id="CAXITT010000256">
    <property type="protein sequence ID" value="CAL1537251.1"/>
    <property type="molecule type" value="Genomic_DNA"/>
</dbReference>
<evidence type="ECO:0000313" key="6">
    <source>
        <dbReference type="Proteomes" id="UP001497497"/>
    </source>
</evidence>
<dbReference type="AlphaFoldDB" id="A0AAV2HX25"/>
<reference evidence="5 6" key="1">
    <citation type="submission" date="2024-04" db="EMBL/GenBank/DDBJ databases">
        <authorList>
            <consortium name="Genoscope - CEA"/>
            <person name="William W."/>
        </authorList>
    </citation>
    <scope>NUCLEOTIDE SEQUENCE [LARGE SCALE GENOMIC DNA]</scope>
</reference>
<feature type="repeat" description="TNFR-Cys" evidence="1">
    <location>
        <begin position="114"/>
        <end position="161"/>
    </location>
</feature>
<protein>
    <recommendedName>
        <fullName evidence="4">TNFR-Cys domain-containing protein</fullName>
    </recommendedName>
</protein>
<evidence type="ECO:0000256" key="3">
    <source>
        <dbReference type="SAM" id="SignalP"/>
    </source>
</evidence>
<sequence length="215" mass="23808">MTQLCLLLPMALLLTTSRCDICDPDIPSRSLKQDIQNDMAGPGSASAEPGKCDPGHYRDRASDECKSCPAETFVTKQMSELKGYWSCETCLKPETHLEEVTAAPCNTTRDTTILCQDGYFRDQTNPNRCDWSCKKCTLCEIGTSLGKYLVQPCGNYSDTICCKYDDMETINGTCVSKFTENGHDINTTNAGLDVTPGNRYTTHVIFMVIFICVCL</sequence>
<proteinExistence type="predicted"/>